<dbReference type="Proteomes" id="UP001233360">
    <property type="component" value="Unassembled WGS sequence"/>
</dbReference>
<dbReference type="Pfam" id="PF20212">
    <property type="entry name" value="DUF6572"/>
    <property type="match status" value="1"/>
</dbReference>
<evidence type="ECO:0000313" key="2">
    <source>
        <dbReference type="Proteomes" id="UP001233360"/>
    </source>
</evidence>
<gene>
    <name evidence="1" type="ORF">QE380_001223</name>
</gene>
<reference evidence="1 2" key="1">
    <citation type="submission" date="2023-07" db="EMBL/GenBank/DDBJ databases">
        <title>Functional and genomic diversity of the sorghum phyllosphere microbiome.</title>
        <authorList>
            <person name="Shade A."/>
        </authorList>
    </citation>
    <scope>NUCLEOTIDE SEQUENCE [LARGE SCALE GENOMIC DNA]</scope>
    <source>
        <strain evidence="1 2">SORGH_AS_0887</strain>
    </source>
</reference>
<dbReference type="InterPro" id="IPR046702">
    <property type="entry name" value="DUF6572"/>
</dbReference>
<dbReference type="EMBL" id="JAUTBK010000002">
    <property type="protein sequence ID" value="MDQ1208300.1"/>
    <property type="molecule type" value="Genomic_DNA"/>
</dbReference>
<keyword evidence="2" id="KW-1185">Reference proteome</keyword>
<organism evidence="1 2">
    <name type="scientific">Acinetobacter baylyi</name>
    <dbReference type="NCBI Taxonomy" id="202950"/>
    <lineage>
        <taxon>Bacteria</taxon>
        <taxon>Pseudomonadati</taxon>
        <taxon>Pseudomonadota</taxon>
        <taxon>Gammaproteobacteria</taxon>
        <taxon>Moraxellales</taxon>
        <taxon>Moraxellaceae</taxon>
        <taxon>Acinetobacter</taxon>
    </lineage>
</organism>
<proteinExistence type="predicted"/>
<protein>
    <submittedName>
        <fullName evidence="1">Uncharacterized protein</fullName>
    </submittedName>
</protein>
<comment type="caution">
    <text evidence="1">The sequence shown here is derived from an EMBL/GenBank/DDBJ whole genome shotgun (WGS) entry which is preliminary data.</text>
</comment>
<evidence type="ECO:0000313" key="1">
    <source>
        <dbReference type="EMBL" id="MDQ1208300.1"/>
    </source>
</evidence>
<sequence>MIDMVGITSDDVITLTLSDHLDWSEVGEHLLYLQQKINTYIQYIESENIYENLPSGKEKTLAIRVYFKYEPKDQMIFSFLNKVSEILEESNILFQIEYIS</sequence>
<accession>A0ABU0UUR6</accession>
<name>A0ABU0UUR6_ACIBI</name>